<dbReference type="NCBIfam" id="TIGR03552">
    <property type="entry name" value="F420_cofC"/>
    <property type="match status" value="1"/>
</dbReference>
<dbReference type="PANTHER" id="PTHR40392:SF1">
    <property type="entry name" value="2-PHOSPHO-L-LACTATE GUANYLYLTRANSFERASE"/>
    <property type="match status" value="1"/>
</dbReference>
<dbReference type="GO" id="GO:0043814">
    <property type="term" value="F:phospholactate guanylyltransferase activity"/>
    <property type="evidence" value="ECO:0007669"/>
    <property type="project" value="InterPro"/>
</dbReference>
<gene>
    <name evidence="5" type="ORF">METZ01_LOCUS11223</name>
</gene>
<evidence type="ECO:0008006" key="6">
    <source>
        <dbReference type="Google" id="ProtNLM"/>
    </source>
</evidence>
<keyword evidence="3" id="KW-0547">Nucleotide-binding</keyword>
<evidence type="ECO:0000256" key="3">
    <source>
        <dbReference type="ARBA" id="ARBA00022741"/>
    </source>
</evidence>
<dbReference type="PANTHER" id="PTHR40392">
    <property type="entry name" value="2-PHOSPHO-L-LACTATE GUANYLYLTRANSFERASE"/>
    <property type="match status" value="1"/>
</dbReference>
<dbReference type="SUPFAM" id="SSF53448">
    <property type="entry name" value="Nucleotide-diphospho-sugar transferases"/>
    <property type="match status" value="1"/>
</dbReference>
<dbReference type="InterPro" id="IPR029044">
    <property type="entry name" value="Nucleotide-diphossugar_trans"/>
</dbReference>
<accession>A0A381NVX0</accession>
<keyword evidence="1" id="KW-0808">Transferase</keyword>
<keyword evidence="4" id="KW-0342">GTP-binding</keyword>
<dbReference type="InterPro" id="IPR002835">
    <property type="entry name" value="CofC"/>
</dbReference>
<sequence length="187" mass="19363">MSGAVAVLIPVKAFGAAKGRLAEVLDGLARADLARRMAETVVTAAAPLPVTVVCDDDDVDAWARSQGADVVRVDGPGLNRAVEAGMEALANNGVATVVVAHADLPRATRLDHCAAFDGITLVPDRHHDGTPVAVVPTGVGFRFAYGPGSFAAHVAEAERLGVAWRSLLDPDLAWDVDDPEDLVALEG</sequence>
<dbReference type="Pfam" id="PF01983">
    <property type="entry name" value="CofC"/>
    <property type="match status" value="1"/>
</dbReference>
<dbReference type="EMBL" id="UINC01000615">
    <property type="protein sequence ID" value="SUZ58369.1"/>
    <property type="molecule type" value="Genomic_DNA"/>
</dbReference>
<proteinExistence type="predicted"/>
<organism evidence="5">
    <name type="scientific">marine metagenome</name>
    <dbReference type="NCBI Taxonomy" id="408172"/>
    <lineage>
        <taxon>unclassified sequences</taxon>
        <taxon>metagenomes</taxon>
        <taxon>ecological metagenomes</taxon>
    </lineage>
</organism>
<protein>
    <recommendedName>
        <fullName evidence="6">2-phospho-L-lactate guanylyltransferase</fullName>
    </recommendedName>
</protein>
<reference evidence="5" key="1">
    <citation type="submission" date="2018-05" db="EMBL/GenBank/DDBJ databases">
        <authorList>
            <person name="Lanie J.A."/>
            <person name="Ng W.-L."/>
            <person name="Kazmierczak K.M."/>
            <person name="Andrzejewski T.M."/>
            <person name="Davidsen T.M."/>
            <person name="Wayne K.J."/>
            <person name="Tettelin H."/>
            <person name="Glass J.I."/>
            <person name="Rusch D."/>
            <person name="Podicherti R."/>
            <person name="Tsui H.-C.T."/>
            <person name="Winkler M.E."/>
        </authorList>
    </citation>
    <scope>NUCLEOTIDE SEQUENCE</scope>
</reference>
<evidence type="ECO:0000313" key="5">
    <source>
        <dbReference type="EMBL" id="SUZ58369.1"/>
    </source>
</evidence>
<evidence type="ECO:0000256" key="2">
    <source>
        <dbReference type="ARBA" id="ARBA00022695"/>
    </source>
</evidence>
<keyword evidence="2" id="KW-0548">Nucleotidyltransferase</keyword>
<dbReference type="AlphaFoldDB" id="A0A381NVX0"/>
<dbReference type="GO" id="GO:0005525">
    <property type="term" value="F:GTP binding"/>
    <property type="evidence" value="ECO:0007669"/>
    <property type="project" value="UniProtKB-KW"/>
</dbReference>
<evidence type="ECO:0000256" key="1">
    <source>
        <dbReference type="ARBA" id="ARBA00022679"/>
    </source>
</evidence>
<evidence type="ECO:0000256" key="4">
    <source>
        <dbReference type="ARBA" id="ARBA00023134"/>
    </source>
</evidence>
<name>A0A381NVX0_9ZZZZ</name>
<dbReference type="Gene3D" id="3.90.550.10">
    <property type="entry name" value="Spore Coat Polysaccharide Biosynthesis Protein SpsA, Chain A"/>
    <property type="match status" value="1"/>
</dbReference>